<dbReference type="AlphaFoldDB" id="A0A023B5Q8"/>
<accession>A0A023B5Q8</accession>
<organism evidence="1 2">
    <name type="scientific">Gregarina niphandrodes</name>
    <name type="common">Septate eugregarine</name>
    <dbReference type="NCBI Taxonomy" id="110365"/>
    <lineage>
        <taxon>Eukaryota</taxon>
        <taxon>Sar</taxon>
        <taxon>Alveolata</taxon>
        <taxon>Apicomplexa</taxon>
        <taxon>Conoidasida</taxon>
        <taxon>Gregarinasina</taxon>
        <taxon>Eugregarinorida</taxon>
        <taxon>Gregarinidae</taxon>
        <taxon>Gregarina</taxon>
    </lineage>
</organism>
<name>A0A023B5Q8_GRENI</name>
<evidence type="ECO:0000313" key="1">
    <source>
        <dbReference type="EMBL" id="EZG62786.1"/>
    </source>
</evidence>
<protein>
    <submittedName>
        <fullName evidence="1">Uncharacterized protein</fullName>
    </submittedName>
</protein>
<dbReference type="Proteomes" id="UP000019763">
    <property type="component" value="Unassembled WGS sequence"/>
</dbReference>
<proteinExistence type="predicted"/>
<dbReference type="GeneID" id="22913119"/>
<reference evidence="1" key="1">
    <citation type="submission" date="2013-12" db="EMBL/GenBank/DDBJ databases">
        <authorList>
            <person name="Omoto C.K."/>
            <person name="Sibley D."/>
            <person name="Venepally P."/>
            <person name="Hadjithomas M."/>
            <person name="Karamycheva S."/>
            <person name="Brunk B."/>
            <person name="Roos D."/>
            <person name="Caler E."/>
            <person name="Lorenzi H."/>
        </authorList>
    </citation>
    <scope>NUCLEOTIDE SEQUENCE</scope>
</reference>
<gene>
    <name evidence="1" type="ORF">GNI_087470</name>
</gene>
<dbReference type="VEuPathDB" id="CryptoDB:GNI_087470"/>
<sequence>MLVKASDIKAVPVGRYVCLAALEQRAIVERVSPSLFISFLRSLPGSSKIVLDCRAREHVANGAYLPLVHRFGGVVMADRIPPHQRCDEATRGRVKDWIFTTCNLKHVFVMDTYTCKQSLQGNNMLTRVVKYLGLSGAKPVRVCILDCGLHVLQVQKYPIALLNSEAPIAVALAAKPGTCDGLYVFHQEYLKVHGLLGRTVRELDVRYVLNLTRAPAQLKGVKELGNHLPFKDAKQCAAFYGEALAYLVQIPAGQNVLVIDTHTNKISSELLVMLLILGANYTYEDAVNITRQRLTCPELDSAARAAFMLMAESQGSIETRLAAGVEQFNARFDSEYQLKSTQQLTAVEKWNIIAKLLEGKPLASYQPVM</sequence>
<keyword evidence="2" id="KW-1185">Reference proteome</keyword>
<dbReference type="RefSeq" id="XP_011130707.1">
    <property type="nucleotide sequence ID" value="XM_011132405.1"/>
</dbReference>
<dbReference type="EMBL" id="AFNH02000657">
    <property type="protein sequence ID" value="EZG62786.1"/>
    <property type="molecule type" value="Genomic_DNA"/>
</dbReference>
<feature type="non-terminal residue" evidence="1">
    <location>
        <position position="369"/>
    </location>
</feature>
<evidence type="ECO:0000313" key="2">
    <source>
        <dbReference type="Proteomes" id="UP000019763"/>
    </source>
</evidence>
<comment type="caution">
    <text evidence="1">The sequence shown here is derived from an EMBL/GenBank/DDBJ whole genome shotgun (WGS) entry which is preliminary data.</text>
</comment>